<comment type="PTM">
    <text evidence="5">Carboxylation allows a single lysine to coordinate two nickel ions.</text>
</comment>
<dbReference type="HAMAP" id="MF_01953">
    <property type="entry name" value="Urease_alpha"/>
    <property type="match status" value="1"/>
</dbReference>
<evidence type="ECO:0000256" key="6">
    <source>
        <dbReference type="NCBIfam" id="TIGR01792"/>
    </source>
</evidence>
<gene>
    <name evidence="5 14" type="primary">ureC</name>
    <name evidence="14" type="ORF">E6Q80_11105</name>
</gene>
<comment type="cofactor">
    <cofactor evidence="5 8 11">
        <name>Ni cation</name>
        <dbReference type="ChEBI" id="CHEBI:25516"/>
    </cofactor>
    <text evidence="5 8 11">Binds 2 nickel ions per subunit.</text>
</comment>
<dbReference type="InterPro" id="IPR017951">
    <property type="entry name" value="Urease_asu_c"/>
</dbReference>
<dbReference type="GO" id="GO:0043419">
    <property type="term" value="P:urea catabolic process"/>
    <property type="evidence" value="ECO:0007669"/>
    <property type="project" value="UniProtKB-UniRule"/>
</dbReference>
<evidence type="ECO:0000256" key="2">
    <source>
        <dbReference type="ARBA" id="ARBA00022596"/>
    </source>
</evidence>
<feature type="binding site" evidence="5 8">
    <location>
        <position position="137"/>
    </location>
    <ligand>
        <name>Ni(2+)</name>
        <dbReference type="ChEBI" id="CHEBI:49786"/>
        <label>1</label>
    </ligand>
</feature>
<dbReference type="InterPro" id="IPR006680">
    <property type="entry name" value="Amidohydro-rel"/>
</dbReference>
<comment type="subcellular location">
    <subcellularLocation>
        <location evidence="5 10">Cytoplasm</location>
    </subcellularLocation>
</comment>
<feature type="binding site" evidence="5 8">
    <location>
        <position position="247"/>
    </location>
    <ligand>
        <name>Ni(2+)</name>
        <dbReference type="ChEBI" id="CHEBI:49786"/>
        <label>2</label>
    </ligand>
</feature>
<comment type="PTM">
    <text evidence="7">Carbamylation allows a single lysine to coordinate two nickel ions.</text>
</comment>
<dbReference type="SUPFAM" id="SSF51556">
    <property type="entry name" value="Metallo-dependent hydrolases"/>
    <property type="match status" value="1"/>
</dbReference>
<dbReference type="PROSITE" id="PS51368">
    <property type="entry name" value="UREASE_3"/>
    <property type="match status" value="1"/>
</dbReference>
<keyword evidence="2 5" id="KW-0533">Nickel</keyword>
<evidence type="ECO:0000256" key="10">
    <source>
        <dbReference type="PROSITE-ProRule" id="PRU00700"/>
    </source>
</evidence>
<feature type="modified residue" description="N6-carboxylysine" evidence="5 7">
    <location>
        <position position="218"/>
    </location>
</feature>
<reference evidence="14 15" key="1">
    <citation type="submission" date="2018-09" db="EMBL/GenBank/DDBJ databases">
        <title>Metagenome Assembled Genomes from an Advanced Water Purification Facility.</title>
        <authorList>
            <person name="Stamps B.W."/>
            <person name="Spear J.R."/>
        </authorList>
    </citation>
    <scope>NUCLEOTIDE SEQUENCE [LARGE SCALE GENOMIC DNA]</scope>
    <source>
        <strain evidence="14">Bin_27_1</strain>
    </source>
</reference>
<dbReference type="CDD" id="cd00375">
    <property type="entry name" value="Urease_alpha"/>
    <property type="match status" value="1"/>
</dbReference>
<dbReference type="PANTHER" id="PTHR43440:SF1">
    <property type="entry name" value="UREASE"/>
    <property type="match status" value="1"/>
</dbReference>
<dbReference type="InterPro" id="IPR050112">
    <property type="entry name" value="Urease_alpha_subunit"/>
</dbReference>
<dbReference type="PRINTS" id="PR01752">
    <property type="entry name" value="UREASE"/>
</dbReference>
<organism evidence="14 15">
    <name type="scientific">Thauera aminoaromatica</name>
    <dbReference type="NCBI Taxonomy" id="164330"/>
    <lineage>
        <taxon>Bacteria</taxon>
        <taxon>Pseudomonadati</taxon>
        <taxon>Pseudomonadota</taxon>
        <taxon>Betaproteobacteria</taxon>
        <taxon>Rhodocyclales</taxon>
        <taxon>Zoogloeaceae</taxon>
        <taxon>Thauera</taxon>
    </lineage>
</organism>
<dbReference type="NCBIfam" id="NF009686">
    <property type="entry name" value="PRK13207.1"/>
    <property type="match status" value="1"/>
</dbReference>
<dbReference type="InterPro" id="IPR011059">
    <property type="entry name" value="Metal-dep_hydrolase_composite"/>
</dbReference>
<evidence type="ECO:0000313" key="15">
    <source>
        <dbReference type="Proteomes" id="UP000321192"/>
    </source>
</evidence>
<keyword evidence="5 10" id="KW-0963">Cytoplasm</keyword>
<comment type="caution">
    <text evidence="14">The sequence shown here is derived from an EMBL/GenBank/DDBJ whole genome shotgun (WGS) entry which is preliminary data.</text>
</comment>
<feature type="binding site" evidence="5 8">
    <location>
        <position position="273"/>
    </location>
    <ligand>
        <name>Ni(2+)</name>
        <dbReference type="ChEBI" id="CHEBI:49786"/>
        <label>2</label>
    </ligand>
</feature>
<dbReference type="SUPFAM" id="SSF51338">
    <property type="entry name" value="Composite domain of metallo-dependent hydrolases"/>
    <property type="match status" value="2"/>
</dbReference>
<evidence type="ECO:0000256" key="4">
    <source>
        <dbReference type="ARBA" id="ARBA00022801"/>
    </source>
</evidence>
<dbReference type="InterPro" id="IPR005848">
    <property type="entry name" value="Urease_asu"/>
</dbReference>
<dbReference type="GO" id="GO:0016151">
    <property type="term" value="F:nickel cation binding"/>
    <property type="evidence" value="ECO:0007669"/>
    <property type="project" value="UniProtKB-UniRule"/>
</dbReference>
<dbReference type="GO" id="GO:0009039">
    <property type="term" value="F:urease activity"/>
    <property type="evidence" value="ECO:0007669"/>
    <property type="project" value="UniProtKB-UniRule"/>
</dbReference>
<dbReference type="PROSITE" id="PS01120">
    <property type="entry name" value="UREASE_1"/>
    <property type="match status" value="1"/>
</dbReference>
<feature type="binding site" evidence="5 8">
    <location>
        <position position="135"/>
    </location>
    <ligand>
        <name>Ni(2+)</name>
        <dbReference type="ChEBI" id="CHEBI:49786"/>
        <label>1</label>
    </ligand>
</feature>
<feature type="binding site" evidence="5 10">
    <location>
        <position position="220"/>
    </location>
    <ligand>
        <name>substrate</name>
    </ligand>
</feature>
<protein>
    <recommendedName>
        <fullName evidence="5 6">Urease subunit alpha</fullName>
        <ecNumber evidence="5 6">3.5.1.5</ecNumber>
    </recommendedName>
    <alternativeName>
        <fullName evidence="5">Urea amidohydrolase subunit alpha</fullName>
    </alternativeName>
</protein>
<name>A0A5C7SLM2_THASP</name>
<dbReference type="Pfam" id="PF01979">
    <property type="entry name" value="Amidohydro_1"/>
    <property type="match status" value="1"/>
</dbReference>
<dbReference type="GO" id="GO:0005737">
    <property type="term" value="C:cytoplasm"/>
    <property type="evidence" value="ECO:0007669"/>
    <property type="project" value="UniProtKB-SubCell"/>
</dbReference>
<dbReference type="PROSITE" id="PS00145">
    <property type="entry name" value="UREASE_2"/>
    <property type="match status" value="1"/>
</dbReference>
<evidence type="ECO:0000256" key="1">
    <source>
        <dbReference type="ARBA" id="ARBA00004897"/>
    </source>
</evidence>
<dbReference type="NCBIfam" id="TIGR01792">
    <property type="entry name" value="urease_alph"/>
    <property type="match status" value="1"/>
</dbReference>
<feature type="binding site" description="via carbamate group" evidence="5 8">
    <location>
        <position position="218"/>
    </location>
    <ligand>
        <name>Ni(2+)</name>
        <dbReference type="ChEBI" id="CHEBI:49786"/>
        <label>1</label>
    </ligand>
</feature>
<evidence type="ECO:0000256" key="7">
    <source>
        <dbReference type="PIRSR" id="PIRSR611612-50"/>
    </source>
</evidence>
<evidence type="ECO:0000256" key="12">
    <source>
        <dbReference type="RuleBase" id="RU004158"/>
    </source>
</evidence>
<feature type="binding site" description="via carbamate group" evidence="5 8">
    <location>
        <position position="218"/>
    </location>
    <ligand>
        <name>Ni(2+)</name>
        <dbReference type="ChEBI" id="CHEBI:49786"/>
        <label>2</label>
    </ligand>
</feature>
<dbReference type="AlphaFoldDB" id="A0A5C7SLM2"/>
<dbReference type="UniPathway" id="UPA00258">
    <property type="reaction ID" value="UER00370"/>
</dbReference>
<evidence type="ECO:0000256" key="3">
    <source>
        <dbReference type="ARBA" id="ARBA00022723"/>
    </source>
</evidence>
<feature type="domain" description="Urease" evidence="13">
    <location>
        <begin position="130"/>
        <end position="582"/>
    </location>
</feature>
<dbReference type="Gene3D" id="2.30.40.10">
    <property type="entry name" value="Urease, subunit C, domain 1"/>
    <property type="match status" value="1"/>
</dbReference>
<accession>A0A5C7SLM2</accession>
<comment type="similarity">
    <text evidence="5 12">Belongs to the metallo-dependent hydrolases superfamily. Urease alpha subunit family.</text>
</comment>
<dbReference type="PANTHER" id="PTHR43440">
    <property type="entry name" value="UREASE"/>
    <property type="match status" value="1"/>
</dbReference>
<feature type="binding site" evidence="5 8">
    <location>
        <position position="361"/>
    </location>
    <ligand>
        <name>Ni(2+)</name>
        <dbReference type="ChEBI" id="CHEBI:49786"/>
        <label>1</label>
    </ligand>
</feature>
<comment type="subunit">
    <text evidence="5">Heterotrimer of UreA (gamma), UreB (beta) and UreC (alpha) subunits. Three heterotrimers associate to form the active enzyme.</text>
</comment>
<evidence type="ECO:0000256" key="11">
    <source>
        <dbReference type="RuleBase" id="RU000510"/>
    </source>
</evidence>
<evidence type="ECO:0000256" key="8">
    <source>
        <dbReference type="PIRSR" id="PIRSR611612-51"/>
    </source>
</evidence>
<evidence type="ECO:0000256" key="5">
    <source>
        <dbReference type="HAMAP-Rule" id="MF_01953"/>
    </source>
</evidence>
<dbReference type="Pfam" id="PF00449">
    <property type="entry name" value="Urease_alpha"/>
    <property type="match status" value="1"/>
</dbReference>
<dbReference type="EMBL" id="SSFD01000173">
    <property type="protein sequence ID" value="TXH84607.1"/>
    <property type="molecule type" value="Genomic_DNA"/>
</dbReference>
<dbReference type="InterPro" id="IPR017950">
    <property type="entry name" value="Urease_AS"/>
</dbReference>
<dbReference type="Gene3D" id="3.20.20.140">
    <property type="entry name" value="Metal-dependent hydrolases"/>
    <property type="match status" value="1"/>
</dbReference>
<comment type="pathway">
    <text evidence="1 5">Nitrogen metabolism; urea degradation; CO(2) and NH(3) from urea (urease route): step 1/1.</text>
</comment>
<keyword evidence="3 5" id="KW-0479">Metal-binding</keyword>
<comment type="catalytic activity">
    <reaction evidence="5 11">
        <text>urea + 2 H2O + H(+) = hydrogencarbonate + 2 NH4(+)</text>
        <dbReference type="Rhea" id="RHEA:20557"/>
        <dbReference type="ChEBI" id="CHEBI:15377"/>
        <dbReference type="ChEBI" id="CHEBI:15378"/>
        <dbReference type="ChEBI" id="CHEBI:16199"/>
        <dbReference type="ChEBI" id="CHEBI:17544"/>
        <dbReference type="ChEBI" id="CHEBI:28938"/>
        <dbReference type="EC" id="3.5.1.5"/>
    </reaction>
</comment>
<evidence type="ECO:0000313" key="14">
    <source>
        <dbReference type="EMBL" id="TXH84607.1"/>
    </source>
</evidence>
<dbReference type="EC" id="3.5.1.5" evidence="5 6"/>
<proteinExistence type="inferred from homology"/>
<dbReference type="InterPro" id="IPR029754">
    <property type="entry name" value="Urease_Ni-bd"/>
</dbReference>
<keyword evidence="4 5" id="KW-0378">Hydrolase</keyword>
<dbReference type="RefSeq" id="WP_276658721.1">
    <property type="nucleotide sequence ID" value="NZ_SSFD01000173.1"/>
</dbReference>
<dbReference type="InterPro" id="IPR011612">
    <property type="entry name" value="Urease_alpha_N_dom"/>
</dbReference>
<dbReference type="Proteomes" id="UP000321192">
    <property type="component" value="Unassembled WGS sequence"/>
</dbReference>
<feature type="active site" description="Proton donor" evidence="5 9">
    <location>
        <position position="321"/>
    </location>
</feature>
<evidence type="ECO:0000259" key="13">
    <source>
        <dbReference type="PROSITE" id="PS51368"/>
    </source>
</evidence>
<dbReference type="InterPro" id="IPR032466">
    <property type="entry name" value="Metal_Hydrolase"/>
</dbReference>
<sequence length="582" mass="61972">MATISRRAYAEMFGPTVGDRLRLADTELVIEVEKDFTIYGEEVKFGGGKVIRDGMGQGQGVAADVADTIVTNALVIDAVAGIVKADVGLKDGRIWRIGKGGNPDIQPGVTIPIGAGTEVIAGEGMILTAGGIDSHIHWICPQQIEEALSSGVTTMLGGGTGPATGTFATTCTPGPWHIHRMLEAAEAFPMNLGFFGKGNASLPAPLKEQVQAGVIGLKLHEDWGTTPAAIDNCLTVAEQMDIQVAIHTDTLNESGFVETTLAAFKDRTIHTFHTEGAGGGHAPDIIRAISRPNVLPSSTNPTRPYTVNTIDEHLDMLMVCHHLDPSIAEDVAFAESRIRRETIAAEDILHDTGAFSMMSSDSQAMGRVGEVVIRTWQTAHKMKLQRGWLAPRRSAAAVPDAVAVVEGSTANDNFRVKRYIAKYTINPALTHGIAHEVGSIEPGKLADLVLWRPAFFGVKPSLVIKGGMIAAAAMGDPNASIPTPQPVHWRPMFGSFGRALKCAVTFVSQAALHNAAVAALGLQKPLVAVKGCRTLTKADMVLNDATPQIEVDPETYVVRADGEHLACEPATELPLAQRYFLF</sequence>
<evidence type="ECO:0000256" key="9">
    <source>
        <dbReference type="PIRSR" id="PIRSR611612-52"/>
    </source>
</evidence>